<name>A0AAE3DUV0_9FIRM</name>
<dbReference type="Pfam" id="PF16289">
    <property type="entry name" value="PIN_12"/>
    <property type="match status" value="1"/>
</dbReference>
<comment type="caution">
    <text evidence="2">The sequence shown here is derived from an EMBL/GenBank/DDBJ whole genome shotgun (WGS) entry which is preliminary data.</text>
</comment>
<evidence type="ECO:0000313" key="2">
    <source>
        <dbReference type="EMBL" id="MCC2190915.1"/>
    </source>
</evidence>
<sequence length="366" mass="41935">MHYKVFIDTNIYDGANYSFQNAAFSAIRSRVKNKELELHINSVVEGEVKKHIVRDVKKASKELLGAVKNPKLAGFKNISGFKELLQVPDPGEWAEKTKEEFEKLLLECQCRRISVNGINVEAIMADYFGQKLPFEAKKPEEFKDAIAVASIIQEMDNLSEEELYVVISNDTGFREAVKEKAKEPKNLIVYDSLNSFVEFLAMTDDLAANLKLFFDNGGAEKEIIEAVKEVVDNAEIEIERQEFVCIDDLEVVSIDDIQYEVSVLDVECGIATVSVNVNCIVKVWYDFTDENQSYWDKEEQGYLWQTVVELEDTYSLDFDMELSFDVSDWLPSVEDHQKVILKECVDFPTKIVLEEHCLIETEDVRE</sequence>
<accession>A0AAE3DUV0</accession>
<dbReference type="InterPro" id="IPR032557">
    <property type="entry name" value="DUF4935"/>
</dbReference>
<evidence type="ECO:0000313" key="3">
    <source>
        <dbReference type="Proteomes" id="UP001197875"/>
    </source>
</evidence>
<protein>
    <submittedName>
        <fullName evidence="2">PIN domain-containing protein</fullName>
    </submittedName>
</protein>
<evidence type="ECO:0000259" key="1">
    <source>
        <dbReference type="Pfam" id="PF16289"/>
    </source>
</evidence>
<keyword evidence="3" id="KW-1185">Reference proteome</keyword>
<dbReference type="EMBL" id="JAJEPR010000032">
    <property type="protein sequence ID" value="MCC2190915.1"/>
    <property type="molecule type" value="Genomic_DNA"/>
</dbReference>
<reference evidence="2 3" key="1">
    <citation type="submission" date="2021-10" db="EMBL/GenBank/DDBJ databases">
        <title>Anaerobic single-cell dispensing facilitates the cultivation of human gut bacteria.</title>
        <authorList>
            <person name="Afrizal A."/>
        </authorList>
    </citation>
    <scope>NUCLEOTIDE SEQUENCE [LARGE SCALE GENOMIC DNA]</scope>
    <source>
        <strain evidence="2 3">CLA-AA-H277</strain>
    </source>
</reference>
<dbReference type="RefSeq" id="WP_227615945.1">
    <property type="nucleotide sequence ID" value="NZ_JAJEPR010000032.1"/>
</dbReference>
<proteinExistence type="predicted"/>
<dbReference type="Proteomes" id="UP001197875">
    <property type="component" value="Unassembled WGS sequence"/>
</dbReference>
<feature type="domain" description="DUF4935" evidence="1">
    <location>
        <begin position="5"/>
        <end position="173"/>
    </location>
</feature>
<dbReference type="AlphaFoldDB" id="A0AAE3DUV0"/>
<organism evidence="2 3">
    <name type="scientific">Fusicatenibacter faecihominis</name>
    <dbReference type="NCBI Taxonomy" id="2881276"/>
    <lineage>
        <taxon>Bacteria</taxon>
        <taxon>Bacillati</taxon>
        <taxon>Bacillota</taxon>
        <taxon>Clostridia</taxon>
        <taxon>Lachnospirales</taxon>
        <taxon>Lachnospiraceae</taxon>
        <taxon>Fusicatenibacter</taxon>
    </lineage>
</organism>
<gene>
    <name evidence="2" type="ORF">LKD71_14085</name>
</gene>